<keyword evidence="2" id="KW-0732">Signal</keyword>
<feature type="compositionally biased region" description="Polar residues" evidence="1">
    <location>
        <begin position="136"/>
        <end position="159"/>
    </location>
</feature>
<feature type="signal peptide" evidence="2">
    <location>
        <begin position="1"/>
        <end position="22"/>
    </location>
</feature>
<dbReference type="AlphaFoldDB" id="A0A6J3GB43"/>
<evidence type="ECO:0000256" key="2">
    <source>
        <dbReference type="SAM" id="SignalP"/>
    </source>
</evidence>
<accession>A0A6J3GB43</accession>
<feature type="compositionally biased region" description="Pro residues" evidence="1">
    <location>
        <begin position="193"/>
        <end position="213"/>
    </location>
</feature>
<evidence type="ECO:0000256" key="1">
    <source>
        <dbReference type="SAM" id="MobiDB-lite"/>
    </source>
</evidence>
<organism evidence="3 4">
    <name type="scientific">Sapajus apella</name>
    <name type="common">Brown-capped capuchin</name>
    <name type="synonym">Cebus apella</name>
    <dbReference type="NCBI Taxonomy" id="9515"/>
    <lineage>
        <taxon>Eukaryota</taxon>
        <taxon>Metazoa</taxon>
        <taxon>Chordata</taxon>
        <taxon>Craniata</taxon>
        <taxon>Vertebrata</taxon>
        <taxon>Euteleostomi</taxon>
        <taxon>Mammalia</taxon>
        <taxon>Eutheria</taxon>
        <taxon>Euarchontoglires</taxon>
        <taxon>Primates</taxon>
        <taxon>Haplorrhini</taxon>
        <taxon>Platyrrhini</taxon>
        <taxon>Cebidae</taxon>
        <taxon>Cebinae</taxon>
        <taxon>Sapajus</taxon>
    </lineage>
</organism>
<dbReference type="PANTHER" id="PTHR41683">
    <property type="entry name" value="MUCIN-7"/>
    <property type="match status" value="1"/>
</dbReference>
<dbReference type="GeneID" id="116537281"/>
<dbReference type="PANTHER" id="PTHR41683:SF1">
    <property type="entry name" value="MUCIN-7"/>
    <property type="match status" value="1"/>
</dbReference>
<feature type="compositionally biased region" description="Low complexity" evidence="1">
    <location>
        <begin position="214"/>
        <end position="250"/>
    </location>
</feature>
<dbReference type="InterPro" id="IPR033529">
    <property type="entry name" value="MUC7"/>
</dbReference>
<name>A0A6J3GB43_SAPAP</name>
<feature type="compositionally biased region" description="Pro residues" evidence="1">
    <location>
        <begin position="73"/>
        <end position="89"/>
    </location>
</feature>
<gene>
    <name evidence="4" type="primary">MUC7</name>
</gene>
<dbReference type="GO" id="GO:0070062">
    <property type="term" value="C:extracellular exosome"/>
    <property type="evidence" value="ECO:0007669"/>
    <property type="project" value="TreeGrafter"/>
</dbReference>
<proteinExistence type="predicted"/>
<dbReference type="Proteomes" id="UP000504640">
    <property type="component" value="Unplaced"/>
</dbReference>
<protein>
    <submittedName>
        <fullName evidence="4">Mucin-7</fullName>
    </submittedName>
</protein>
<evidence type="ECO:0000313" key="3">
    <source>
        <dbReference type="Proteomes" id="UP000504640"/>
    </source>
</evidence>
<feature type="compositionally biased region" description="Low complexity" evidence="1">
    <location>
        <begin position="160"/>
        <end position="177"/>
    </location>
</feature>
<dbReference type="RefSeq" id="XP_032115224.1">
    <property type="nucleotide sequence ID" value="XM_032259333.1"/>
</dbReference>
<sequence length="282" mass="30032">METLPLFVCICALSACFSFSEGHKRDHELRHRRHYHHYPENHSKLPHHPGPLAHHKPVNQNPHKCLHKRCRPKPPPSPIKPPHIFPNPHHPPHCPDKNNGVANHTILATTQIPPTSSPSASTKITTLPNVTPPPQNATTTSSGENVNPSSSVTTLTPENSSAPTEATTAPSIPSATTPAPPPSSTPPETATAPPTPSGTTPAPPPSSTPPETPTAPVTTPNSSPTTVTPDTTTPTHQTTTSVTAQTTTSNQPTSAVTQNKISRFLLYLKSLLNQMIDDAVKK</sequence>
<feature type="region of interest" description="Disordered" evidence="1">
    <location>
        <begin position="61"/>
        <end position="258"/>
    </location>
</feature>
<feature type="compositionally biased region" description="Polar residues" evidence="1">
    <location>
        <begin position="100"/>
        <end position="129"/>
    </location>
</feature>
<evidence type="ECO:0000313" key="4">
    <source>
        <dbReference type="RefSeq" id="XP_032115224.1"/>
    </source>
</evidence>
<dbReference type="CTD" id="4589"/>
<reference evidence="4" key="1">
    <citation type="submission" date="2025-08" db="UniProtKB">
        <authorList>
            <consortium name="RefSeq"/>
        </authorList>
    </citation>
    <scope>IDENTIFICATION</scope>
    <source>
        <tissue evidence="4">Blood</tissue>
    </source>
</reference>
<keyword evidence="3" id="KW-1185">Reference proteome</keyword>
<feature type="chain" id="PRO_5026788158" evidence="2">
    <location>
        <begin position="23"/>
        <end position="282"/>
    </location>
</feature>